<dbReference type="InterPro" id="IPR029063">
    <property type="entry name" value="SAM-dependent_MTases_sf"/>
</dbReference>
<reference evidence="3 4" key="1">
    <citation type="submission" date="2019-02" db="EMBL/GenBank/DDBJ databases">
        <title>Deep-cultivation of Planctomycetes and their phenomic and genomic characterization uncovers novel biology.</title>
        <authorList>
            <person name="Wiegand S."/>
            <person name="Jogler M."/>
            <person name="Boedeker C."/>
            <person name="Pinto D."/>
            <person name="Vollmers J."/>
            <person name="Rivas-Marin E."/>
            <person name="Kohn T."/>
            <person name="Peeters S.H."/>
            <person name="Heuer A."/>
            <person name="Rast P."/>
            <person name="Oberbeckmann S."/>
            <person name="Bunk B."/>
            <person name="Jeske O."/>
            <person name="Meyerdierks A."/>
            <person name="Storesund J.E."/>
            <person name="Kallscheuer N."/>
            <person name="Luecker S."/>
            <person name="Lage O.M."/>
            <person name="Pohl T."/>
            <person name="Merkel B.J."/>
            <person name="Hornburger P."/>
            <person name="Mueller R.-W."/>
            <person name="Bruemmer F."/>
            <person name="Labrenz M."/>
            <person name="Spormann A.M."/>
            <person name="Op den Camp H."/>
            <person name="Overmann J."/>
            <person name="Amann R."/>
            <person name="Jetten M.S.M."/>
            <person name="Mascher T."/>
            <person name="Medema M.H."/>
            <person name="Devos D.P."/>
            <person name="Kaster A.-K."/>
            <person name="Ovreas L."/>
            <person name="Rohde M."/>
            <person name="Galperin M.Y."/>
            <person name="Jogler C."/>
        </authorList>
    </citation>
    <scope>NUCLEOTIDE SEQUENCE [LARGE SCALE GENOMIC DNA]</scope>
    <source>
        <strain evidence="3 4">Mal52</strain>
    </source>
</reference>
<feature type="domain" description="Serine aminopeptidase S33" evidence="1">
    <location>
        <begin position="45"/>
        <end position="280"/>
    </location>
</feature>
<dbReference type="Gene3D" id="3.40.50.150">
    <property type="entry name" value="Vaccinia Virus protein VP39"/>
    <property type="match status" value="1"/>
</dbReference>
<dbReference type="SUPFAM" id="SSF53474">
    <property type="entry name" value="alpha/beta-Hydrolases"/>
    <property type="match status" value="1"/>
</dbReference>
<dbReference type="KEGG" id="sdyn:Mal52_35740"/>
<accession>A0A517ZRH4</accession>
<sequence length="596" mass="66414">MATLIAEIENTSTQLPATRIASEHCFTTSDGTELFYRAWAPQGKSSQAVLLFHRGHEHSGRWQDVVDRIGMEETWFFAFDARGHGRSPGERGYAESFGRMVRDADEFVRHLSVTHGIAVADMAVVAQSVGAVLAAAWVHDYAPPIRAMVLATPALRIKLYVPGAIAGLRLLRKVKPKSFIRSYVKPRMLTHDQEQAQLYADDELITPQIATNILLDVHHTSTRLIEDAGAIVAPTLLLSSSADYVVESKPQQQFFDRLGSAVKEREVYPSFYHSTFWEKERDLPIARTREFIERQFEDPAPVASLLEADKSGYSKSICDDLEQPLSLLSPKRWAYALQKLGMNTGGRLSRGVRIGWRTGFDSGESLDHVYRNRAEGTTFIGRMIDRAYLDSPGWRGIRQRKVHMLELLDRAIARTAQRGEAVRLLDIAAGPGRYVLEAIQRHADVEMSTVLCDRDVGGLDWGRALAKSMGITSVDYRQSDAFDADAIAAQTPRPNIAVVSGLYELFPDNGPIRESLRGLAAAIPAGGLLLYTNQPWHPQQEMIARVLPNRDGDPWVMRCRTQVEMDQLVAAAGFRKLETLVDDEGIFSVSMAVREG</sequence>
<dbReference type="InterPro" id="IPR029058">
    <property type="entry name" value="AB_hydrolase_fold"/>
</dbReference>
<dbReference type="AlphaFoldDB" id="A0A517ZRH4"/>
<dbReference type="SUPFAM" id="SSF53335">
    <property type="entry name" value="S-adenosyl-L-methionine-dependent methyltransferases"/>
    <property type="match status" value="1"/>
</dbReference>
<dbReference type="RefSeq" id="WP_145377437.1">
    <property type="nucleotide sequence ID" value="NZ_CP036276.1"/>
</dbReference>
<dbReference type="FunFam" id="3.40.50.1820:FF:000201">
    <property type="entry name" value="Alpha/beta fold hydrolase"/>
    <property type="match status" value="1"/>
</dbReference>
<evidence type="ECO:0000313" key="3">
    <source>
        <dbReference type="EMBL" id="QDU45086.1"/>
    </source>
</evidence>
<dbReference type="Pfam" id="PF12147">
    <property type="entry name" value="Methyltransf_20"/>
    <property type="match status" value="1"/>
</dbReference>
<dbReference type="EMBL" id="CP036276">
    <property type="protein sequence ID" value="QDU45086.1"/>
    <property type="molecule type" value="Genomic_DNA"/>
</dbReference>
<dbReference type="InterPro" id="IPR022744">
    <property type="entry name" value="MeTrfase_dom_put"/>
</dbReference>
<name>A0A517ZRH4_9PLAN</name>
<organism evidence="3 4">
    <name type="scientific">Symmachiella dynata</name>
    <dbReference type="NCBI Taxonomy" id="2527995"/>
    <lineage>
        <taxon>Bacteria</taxon>
        <taxon>Pseudomonadati</taxon>
        <taxon>Planctomycetota</taxon>
        <taxon>Planctomycetia</taxon>
        <taxon>Planctomycetales</taxon>
        <taxon>Planctomycetaceae</taxon>
        <taxon>Symmachiella</taxon>
    </lineage>
</organism>
<feature type="domain" description="Methyltransferase" evidence="2">
    <location>
        <begin position="289"/>
        <end position="594"/>
    </location>
</feature>
<gene>
    <name evidence="3" type="ORF">Mal52_35740</name>
</gene>
<dbReference type="Pfam" id="PF12146">
    <property type="entry name" value="Hydrolase_4"/>
    <property type="match status" value="1"/>
</dbReference>
<evidence type="ECO:0000313" key="4">
    <source>
        <dbReference type="Proteomes" id="UP000319383"/>
    </source>
</evidence>
<dbReference type="InterPro" id="IPR051044">
    <property type="entry name" value="MAG_DAG_Lipase"/>
</dbReference>
<keyword evidence="4" id="KW-1185">Reference proteome</keyword>
<dbReference type="InterPro" id="IPR022742">
    <property type="entry name" value="Hydrolase_4"/>
</dbReference>
<dbReference type="PANTHER" id="PTHR11614">
    <property type="entry name" value="PHOSPHOLIPASE-RELATED"/>
    <property type="match status" value="1"/>
</dbReference>
<dbReference type="Gene3D" id="3.40.50.1820">
    <property type="entry name" value="alpha/beta hydrolase"/>
    <property type="match status" value="1"/>
</dbReference>
<evidence type="ECO:0000259" key="1">
    <source>
        <dbReference type="Pfam" id="PF12146"/>
    </source>
</evidence>
<dbReference type="Proteomes" id="UP000319383">
    <property type="component" value="Chromosome"/>
</dbReference>
<evidence type="ECO:0000259" key="2">
    <source>
        <dbReference type="Pfam" id="PF12147"/>
    </source>
</evidence>
<protein>
    <submittedName>
        <fullName evidence="3">Lysophospholipase L2</fullName>
    </submittedName>
</protein>
<proteinExistence type="predicted"/>